<dbReference type="AlphaFoldDB" id="A0A430PYZ4"/>
<dbReference type="PANTHER" id="PTHR10083">
    <property type="entry name" value="KUNITZ-TYPE PROTEASE INHIBITOR-RELATED"/>
    <property type="match status" value="1"/>
</dbReference>
<dbReference type="STRING" id="6184.A0A430PYZ4"/>
<dbReference type="CDD" id="cd22593">
    <property type="entry name" value="Kunitz_conkunitzin"/>
    <property type="match status" value="1"/>
</dbReference>
<evidence type="ECO:0000256" key="1">
    <source>
        <dbReference type="ARBA" id="ARBA00023157"/>
    </source>
</evidence>
<evidence type="ECO:0000259" key="2">
    <source>
        <dbReference type="PROSITE" id="PS50279"/>
    </source>
</evidence>
<sequence length="57" mass="6677">CLQPLRVGQGNFNLTRFYYDESKNQCLGFIYKGRRGNGNNFKTKQKCERACVIKKQN</sequence>
<dbReference type="Pfam" id="PF00014">
    <property type="entry name" value="Kunitz_BPTI"/>
    <property type="match status" value="1"/>
</dbReference>
<dbReference type="SUPFAM" id="SSF57362">
    <property type="entry name" value="BPTI-like"/>
    <property type="match status" value="1"/>
</dbReference>
<feature type="domain" description="BPTI/Kunitz inhibitor" evidence="2">
    <location>
        <begin position="1"/>
        <end position="51"/>
    </location>
</feature>
<accession>A0A430PYZ4</accession>
<dbReference type="PANTHER" id="PTHR10083:SF374">
    <property type="entry name" value="BPTI_KUNITZ INHIBITOR DOMAIN-CONTAINING PROTEIN"/>
    <property type="match status" value="1"/>
</dbReference>
<keyword evidence="1" id="KW-1015">Disulfide bond</keyword>
<name>A0A430PYZ4_SCHBO</name>
<gene>
    <name evidence="3" type="ORF">DC041_0001576</name>
</gene>
<reference evidence="3 4" key="1">
    <citation type="journal article" date="2019" name="PLoS Pathog.">
        <title>Genome sequence of the bovine parasite Schistosoma bovis Tanzania.</title>
        <authorList>
            <person name="Oey H."/>
            <person name="Zakrzewski M."/>
            <person name="Gobert G."/>
            <person name="Gravermann K."/>
            <person name="Stoye J."/>
            <person name="Jones M."/>
            <person name="Mcmanus D."/>
            <person name="Krause L."/>
        </authorList>
    </citation>
    <scope>NUCLEOTIDE SEQUENCE [LARGE SCALE GENOMIC DNA]</scope>
    <source>
        <strain evidence="3 4">TAN1997</strain>
    </source>
</reference>
<protein>
    <recommendedName>
        <fullName evidence="2">BPTI/Kunitz inhibitor domain-containing protein</fullName>
    </recommendedName>
</protein>
<organism evidence="3 4">
    <name type="scientific">Schistosoma bovis</name>
    <name type="common">Blood fluke</name>
    <dbReference type="NCBI Taxonomy" id="6184"/>
    <lineage>
        <taxon>Eukaryota</taxon>
        <taxon>Metazoa</taxon>
        <taxon>Spiralia</taxon>
        <taxon>Lophotrochozoa</taxon>
        <taxon>Platyhelminthes</taxon>
        <taxon>Trematoda</taxon>
        <taxon>Digenea</taxon>
        <taxon>Strigeidida</taxon>
        <taxon>Schistosomatoidea</taxon>
        <taxon>Schistosomatidae</taxon>
        <taxon>Schistosoma</taxon>
    </lineage>
</organism>
<feature type="non-terminal residue" evidence="3">
    <location>
        <position position="1"/>
    </location>
</feature>
<dbReference type="Proteomes" id="UP000290809">
    <property type="component" value="Unassembled WGS sequence"/>
</dbReference>
<dbReference type="GO" id="GO:0004867">
    <property type="term" value="F:serine-type endopeptidase inhibitor activity"/>
    <property type="evidence" value="ECO:0007669"/>
    <property type="project" value="InterPro"/>
</dbReference>
<dbReference type="SMART" id="SM00131">
    <property type="entry name" value="KU"/>
    <property type="match status" value="1"/>
</dbReference>
<dbReference type="Gene3D" id="4.10.410.10">
    <property type="entry name" value="Pancreatic trypsin inhibitor Kunitz domain"/>
    <property type="match status" value="1"/>
</dbReference>
<dbReference type="InterPro" id="IPR036880">
    <property type="entry name" value="Kunitz_BPTI_sf"/>
</dbReference>
<dbReference type="EMBL" id="QMKO01003980">
    <property type="protein sequence ID" value="RTG80635.1"/>
    <property type="molecule type" value="Genomic_DNA"/>
</dbReference>
<dbReference type="GO" id="GO:0005615">
    <property type="term" value="C:extracellular space"/>
    <property type="evidence" value="ECO:0007669"/>
    <property type="project" value="TreeGrafter"/>
</dbReference>
<comment type="caution">
    <text evidence="3">The sequence shown here is derived from an EMBL/GenBank/DDBJ whole genome shotgun (WGS) entry which is preliminary data.</text>
</comment>
<dbReference type="PROSITE" id="PS50279">
    <property type="entry name" value="BPTI_KUNITZ_2"/>
    <property type="match status" value="1"/>
</dbReference>
<proteinExistence type="predicted"/>
<dbReference type="InterPro" id="IPR002223">
    <property type="entry name" value="Kunitz_BPTI"/>
</dbReference>
<evidence type="ECO:0000313" key="3">
    <source>
        <dbReference type="EMBL" id="RTG80635.1"/>
    </source>
</evidence>
<keyword evidence="4" id="KW-1185">Reference proteome</keyword>
<dbReference type="InterPro" id="IPR050098">
    <property type="entry name" value="TFPI/VKTCI-like"/>
</dbReference>
<evidence type="ECO:0000313" key="4">
    <source>
        <dbReference type="Proteomes" id="UP000290809"/>
    </source>
</evidence>